<feature type="compositionally biased region" description="Basic residues" evidence="5">
    <location>
        <begin position="167"/>
        <end position="179"/>
    </location>
</feature>
<dbReference type="GO" id="GO:0004788">
    <property type="term" value="F:thiamine diphosphokinase activity"/>
    <property type="evidence" value="ECO:0007669"/>
    <property type="project" value="InterPro"/>
</dbReference>
<dbReference type="GO" id="GO:0005524">
    <property type="term" value="F:ATP binding"/>
    <property type="evidence" value="ECO:0007669"/>
    <property type="project" value="UniProtKB-KW"/>
</dbReference>
<dbReference type="AlphaFoldDB" id="A0A1I7YI29"/>
<proteinExistence type="predicted"/>
<feature type="domain" description="Thiamin pyrophosphokinase thiamin-binding" evidence="6">
    <location>
        <begin position="196"/>
        <end position="262"/>
    </location>
</feature>
<dbReference type="PANTHER" id="PTHR13622:SF8">
    <property type="entry name" value="THIAMIN PYROPHOSPHOKINASE 1"/>
    <property type="match status" value="1"/>
</dbReference>
<dbReference type="Gene3D" id="2.60.120.320">
    <property type="entry name" value="Thiamin pyrophosphokinase, thiamin-binding domain"/>
    <property type="match status" value="1"/>
</dbReference>
<feature type="compositionally biased region" description="Basic and acidic residues" evidence="5">
    <location>
        <begin position="150"/>
        <end position="166"/>
    </location>
</feature>
<evidence type="ECO:0000313" key="7">
    <source>
        <dbReference type="Proteomes" id="UP000095287"/>
    </source>
</evidence>
<dbReference type="InterPro" id="IPR036371">
    <property type="entry name" value="TPK_B1-bd_sf"/>
</dbReference>
<evidence type="ECO:0000256" key="4">
    <source>
        <dbReference type="ARBA" id="ARBA00022840"/>
    </source>
</evidence>
<evidence type="ECO:0000313" key="8">
    <source>
        <dbReference type="WBParaSite" id="L893_g16332.t1"/>
    </source>
</evidence>
<dbReference type="Pfam" id="PF04265">
    <property type="entry name" value="TPK_B1_binding"/>
    <property type="match status" value="1"/>
</dbReference>
<evidence type="ECO:0000256" key="2">
    <source>
        <dbReference type="ARBA" id="ARBA00022741"/>
    </source>
</evidence>
<name>A0A1I7YI29_9BILA</name>
<dbReference type="FunFam" id="2.60.120.320:FF:000001">
    <property type="entry name" value="Thiamine pyrophosphokinase"/>
    <property type="match status" value="1"/>
</dbReference>
<feature type="region of interest" description="Disordered" evidence="5">
    <location>
        <begin position="119"/>
        <end position="189"/>
    </location>
</feature>
<dbReference type="GO" id="GO:0006772">
    <property type="term" value="P:thiamine metabolic process"/>
    <property type="evidence" value="ECO:0007669"/>
    <property type="project" value="InterPro"/>
</dbReference>
<dbReference type="CDD" id="cd07995">
    <property type="entry name" value="TPK"/>
    <property type="match status" value="1"/>
</dbReference>
<evidence type="ECO:0000259" key="6">
    <source>
        <dbReference type="SMART" id="SM00983"/>
    </source>
</evidence>
<sequence length="271" mass="30634">MAAVDLLKALRSYEKTAVLFVNGALEARRPFPDLWRRLWNGATMRVCVDGGANRLHRECREEALKLPTMVAGDLDSISEEAKTFFAEKTRIRHTHDQNETDLTKTLRLVAEDERIARQEVSSRPWIQPKRPSDGVRRASGRILGTLRPHPRLDELDARGEPPLRRASDRRRRRQPHHRAPAGPLPLGSFLTSPFQGDHTLRIDREATTGVCGFVPFCQRPTTVTTTGFRWDLEERELAFGALISTSNEVLGDSVRIRTTAPLVFTVELRGS</sequence>
<dbReference type="Proteomes" id="UP000095287">
    <property type="component" value="Unplaced"/>
</dbReference>
<keyword evidence="7" id="KW-1185">Reference proteome</keyword>
<dbReference type="Pfam" id="PF04263">
    <property type="entry name" value="TPK_catalytic"/>
    <property type="match status" value="1"/>
</dbReference>
<dbReference type="InterPro" id="IPR007373">
    <property type="entry name" value="Thiamin_PyroPKinase_B1-bd"/>
</dbReference>
<dbReference type="Gene3D" id="3.40.50.10240">
    <property type="entry name" value="Thiamin pyrophosphokinase, catalytic domain"/>
    <property type="match status" value="1"/>
</dbReference>
<dbReference type="WBParaSite" id="L893_g16332.t1">
    <property type="protein sequence ID" value="L893_g16332.t1"/>
    <property type="gene ID" value="L893_g16332"/>
</dbReference>
<dbReference type="GO" id="GO:0030975">
    <property type="term" value="F:thiamine binding"/>
    <property type="evidence" value="ECO:0007669"/>
    <property type="project" value="InterPro"/>
</dbReference>
<dbReference type="SUPFAM" id="SSF63999">
    <property type="entry name" value="Thiamin pyrophosphokinase, catalytic domain"/>
    <property type="match status" value="1"/>
</dbReference>
<reference evidence="8" key="1">
    <citation type="submission" date="2016-11" db="UniProtKB">
        <authorList>
            <consortium name="WormBaseParasite"/>
        </authorList>
    </citation>
    <scope>IDENTIFICATION</scope>
</reference>
<dbReference type="SUPFAM" id="SSF63862">
    <property type="entry name" value="Thiamin pyrophosphokinase, substrate-binding domain"/>
    <property type="match status" value="1"/>
</dbReference>
<dbReference type="PANTHER" id="PTHR13622">
    <property type="entry name" value="THIAMIN PYROPHOSPHOKINASE"/>
    <property type="match status" value="1"/>
</dbReference>
<evidence type="ECO:0000256" key="5">
    <source>
        <dbReference type="SAM" id="MobiDB-lite"/>
    </source>
</evidence>
<dbReference type="InterPro" id="IPR007371">
    <property type="entry name" value="TPK_catalytic"/>
</dbReference>
<dbReference type="InterPro" id="IPR036759">
    <property type="entry name" value="TPK_catalytic_sf"/>
</dbReference>
<organism evidence="7 8">
    <name type="scientific">Steinernema glaseri</name>
    <dbReference type="NCBI Taxonomy" id="37863"/>
    <lineage>
        <taxon>Eukaryota</taxon>
        <taxon>Metazoa</taxon>
        <taxon>Ecdysozoa</taxon>
        <taxon>Nematoda</taxon>
        <taxon>Chromadorea</taxon>
        <taxon>Rhabditida</taxon>
        <taxon>Tylenchina</taxon>
        <taxon>Panagrolaimomorpha</taxon>
        <taxon>Strongyloidoidea</taxon>
        <taxon>Steinernematidae</taxon>
        <taxon>Steinernema</taxon>
    </lineage>
</organism>
<dbReference type="GO" id="GO:0016301">
    <property type="term" value="F:kinase activity"/>
    <property type="evidence" value="ECO:0007669"/>
    <property type="project" value="UniProtKB-KW"/>
</dbReference>
<protein>
    <submittedName>
        <fullName evidence="8">Thiamine diphosphokinase</fullName>
    </submittedName>
</protein>
<accession>A0A1I7YI29</accession>
<evidence type="ECO:0000256" key="3">
    <source>
        <dbReference type="ARBA" id="ARBA00022777"/>
    </source>
</evidence>
<keyword evidence="4" id="KW-0067">ATP-binding</keyword>
<keyword evidence="1" id="KW-0808">Transferase</keyword>
<keyword evidence="2" id="KW-0547">Nucleotide-binding</keyword>
<dbReference type="SMART" id="SM00983">
    <property type="entry name" value="TPK_B1_binding"/>
    <property type="match status" value="1"/>
</dbReference>
<evidence type="ECO:0000256" key="1">
    <source>
        <dbReference type="ARBA" id="ARBA00022679"/>
    </source>
</evidence>
<keyword evidence="3" id="KW-0418">Kinase</keyword>
<dbReference type="GO" id="GO:0009229">
    <property type="term" value="P:thiamine diphosphate biosynthetic process"/>
    <property type="evidence" value="ECO:0007669"/>
    <property type="project" value="InterPro"/>
</dbReference>
<dbReference type="InterPro" id="IPR006282">
    <property type="entry name" value="Thi_PPkinase"/>
</dbReference>